<protein>
    <recommendedName>
        <fullName evidence="4">non-specific serine/threonine protein kinase</fullName>
        <ecNumber evidence="4">2.7.11.1</ecNumber>
    </recommendedName>
</protein>
<comment type="cofactor">
    <cofactor evidence="1">
        <name>Mg(2+)</name>
        <dbReference type="ChEBI" id="CHEBI:18420"/>
    </cofactor>
</comment>
<name>T2M9D9_HYDVU</name>
<keyword evidence="12 17" id="KW-0418">Kinase</keyword>
<evidence type="ECO:0000256" key="1">
    <source>
        <dbReference type="ARBA" id="ARBA00001946"/>
    </source>
</evidence>
<dbReference type="EMBL" id="HAAD01002293">
    <property type="protein sequence ID" value="CDG68525.1"/>
    <property type="molecule type" value="mRNA"/>
</dbReference>
<dbReference type="InterPro" id="IPR011009">
    <property type="entry name" value="Kinase-like_dom_sf"/>
</dbReference>
<keyword evidence="7" id="KW-0597">Phosphoprotein</keyword>
<dbReference type="GO" id="GO:0005737">
    <property type="term" value="C:cytoplasm"/>
    <property type="evidence" value="ECO:0007669"/>
    <property type="project" value="UniProtKB-SubCell"/>
</dbReference>
<evidence type="ECO:0000256" key="15">
    <source>
        <dbReference type="PROSITE-ProRule" id="PRU00235"/>
    </source>
</evidence>
<evidence type="ECO:0000256" key="12">
    <source>
        <dbReference type="ARBA" id="ARBA00022777"/>
    </source>
</evidence>
<dbReference type="SUPFAM" id="SSF56112">
    <property type="entry name" value="Protein kinase-like (PK-like)"/>
    <property type="match status" value="1"/>
</dbReference>
<dbReference type="GO" id="GO:0005524">
    <property type="term" value="F:ATP binding"/>
    <property type="evidence" value="ECO:0007669"/>
    <property type="project" value="UniProtKB-KW"/>
</dbReference>
<evidence type="ECO:0000256" key="3">
    <source>
        <dbReference type="ARBA" id="ARBA00010886"/>
    </source>
</evidence>
<keyword evidence="8" id="KW-0808">Transferase</keyword>
<dbReference type="OrthoDB" id="248923at2759"/>
<dbReference type="PROSITE" id="PS00108">
    <property type="entry name" value="PROTEIN_KINASE_ST"/>
    <property type="match status" value="1"/>
</dbReference>
<evidence type="ECO:0000256" key="14">
    <source>
        <dbReference type="ARBA" id="ARBA00022842"/>
    </source>
</evidence>
<dbReference type="InterPro" id="IPR051997">
    <property type="entry name" value="STK_NEK"/>
</dbReference>
<dbReference type="PROSITE" id="PS00626">
    <property type="entry name" value="RCC1_2"/>
    <property type="match status" value="1"/>
</dbReference>
<dbReference type="GO" id="GO:0004674">
    <property type="term" value="F:protein serine/threonine kinase activity"/>
    <property type="evidence" value="ECO:0007669"/>
    <property type="project" value="UniProtKB-KW"/>
</dbReference>
<evidence type="ECO:0000313" key="17">
    <source>
        <dbReference type="EMBL" id="CDG68525.1"/>
    </source>
</evidence>
<evidence type="ECO:0000259" key="16">
    <source>
        <dbReference type="PROSITE" id="PS50011"/>
    </source>
</evidence>
<keyword evidence="5" id="KW-0963">Cytoplasm</keyword>
<dbReference type="SUPFAM" id="SSF50985">
    <property type="entry name" value="RCC1/BLIP-II"/>
    <property type="match status" value="1"/>
</dbReference>
<dbReference type="InterPro" id="IPR008271">
    <property type="entry name" value="Ser/Thr_kinase_AS"/>
</dbReference>
<reference evidence="17" key="1">
    <citation type="journal article" date="2013" name="Genome Biol. Evol.">
        <title>Punctuated emergences of genetic and phenotypic innovations in eumetazoan, bilaterian, euteleostome, and hominidae ancestors.</title>
        <authorList>
            <person name="Wenger Y."/>
            <person name="Galliot B."/>
        </authorList>
    </citation>
    <scope>NUCLEOTIDE SEQUENCE</scope>
    <source>
        <tissue evidence="17">Whole animals</tissue>
    </source>
</reference>
<evidence type="ECO:0000256" key="7">
    <source>
        <dbReference type="ARBA" id="ARBA00022553"/>
    </source>
</evidence>
<evidence type="ECO:0000256" key="5">
    <source>
        <dbReference type="ARBA" id="ARBA00022490"/>
    </source>
</evidence>
<dbReference type="PROSITE" id="PS50012">
    <property type="entry name" value="RCC1_3"/>
    <property type="match status" value="5"/>
</dbReference>
<dbReference type="InterPro" id="IPR058923">
    <property type="entry name" value="RCC1-like_dom"/>
</dbReference>
<dbReference type="InterPro" id="IPR009091">
    <property type="entry name" value="RCC1/BLIP-II"/>
</dbReference>
<keyword evidence="11" id="KW-0547">Nucleotide-binding</keyword>
<accession>T2M9D9</accession>
<evidence type="ECO:0000256" key="8">
    <source>
        <dbReference type="ARBA" id="ARBA00022679"/>
    </source>
</evidence>
<feature type="repeat" description="RCC1" evidence="15">
    <location>
        <begin position="664"/>
        <end position="716"/>
    </location>
</feature>
<dbReference type="PROSITE" id="PS50011">
    <property type="entry name" value="PROTEIN_KINASE_DOM"/>
    <property type="match status" value="1"/>
</dbReference>
<dbReference type="FunFam" id="3.30.200.20:FF:000097">
    <property type="entry name" value="Probable serine/threonine-protein kinase nek1"/>
    <property type="match status" value="1"/>
</dbReference>
<gene>
    <name evidence="17" type="primary">NEK9</name>
</gene>
<evidence type="ECO:0000256" key="4">
    <source>
        <dbReference type="ARBA" id="ARBA00012513"/>
    </source>
</evidence>
<dbReference type="Pfam" id="PF00069">
    <property type="entry name" value="Pkinase"/>
    <property type="match status" value="1"/>
</dbReference>
<proteinExistence type="evidence at transcript level"/>
<organism evidence="17">
    <name type="scientific">Hydra vulgaris</name>
    <name type="common">Hydra</name>
    <name type="synonym">Hydra attenuata</name>
    <dbReference type="NCBI Taxonomy" id="6087"/>
    <lineage>
        <taxon>Eukaryota</taxon>
        <taxon>Metazoa</taxon>
        <taxon>Cnidaria</taxon>
        <taxon>Hydrozoa</taxon>
        <taxon>Hydroidolina</taxon>
        <taxon>Anthoathecata</taxon>
        <taxon>Aplanulata</taxon>
        <taxon>Hydridae</taxon>
        <taxon>Hydra</taxon>
    </lineage>
</organism>
<feature type="repeat" description="RCC1" evidence="15">
    <location>
        <begin position="596"/>
        <end position="663"/>
    </location>
</feature>
<dbReference type="PANTHER" id="PTHR44535">
    <property type="entry name" value="PROTEIN CBG16200"/>
    <property type="match status" value="1"/>
</dbReference>
<dbReference type="Gene3D" id="1.10.510.10">
    <property type="entry name" value="Transferase(Phosphotransferase) domain 1"/>
    <property type="match status" value="1"/>
</dbReference>
<keyword evidence="13" id="KW-0067">ATP-binding</keyword>
<feature type="non-terminal residue" evidence="17">
    <location>
        <position position="1"/>
    </location>
</feature>
<dbReference type="EC" id="2.7.11.1" evidence="4"/>
<comment type="subcellular location">
    <subcellularLocation>
        <location evidence="2">Cytoplasm</location>
    </subcellularLocation>
</comment>
<keyword evidence="14" id="KW-0460">Magnesium</keyword>
<keyword evidence="6" id="KW-0723">Serine/threonine-protein kinase</keyword>
<dbReference type="SMART" id="SM00220">
    <property type="entry name" value="S_TKc"/>
    <property type="match status" value="1"/>
</dbReference>
<dbReference type="InterPro" id="IPR000408">
    <property type="entry name" value="Reg_chr_condens"/>
</dbReference>
<feature type="repeat" description="RCC1" evidence="15">
    <location>
        <begin position="489"/>
        <end position="542"/>
    </location>
</feature>
<evidence type="ECO:0000256" key="13">
    <source>
        <dbReference type="ARBA" id="ARBA00022840"/>
    </source>
</evidence>
<keyword evidence="10" id="KW-0677">Repeat</keyword>
<feature type="domain" description="Protein kinase" evidence="16">
    <location>
        <begin position="93"/>
        <end position="347"/>
    </location>
</feature>
<evidence type="ECO:0000256" key="11">
    <source>
        <dbReference type="ARBA" id="ARBA00022741"/>
    </source>
</evidence>
<dbReference type="GO" id="GO:0046872">
    <property type="term" value="F:metal ion binding"/>
    <property type="evidence" value="ECO:0007669"/>
    <property type="project" value="UniProtKB-KW"/>
</dbReference>
<dbReference type="Gene3D" id="2.130.10.30">
    <property type="entry name" value="Regulator of chromosome condensation 1/beta-lactamase-inhibitor protein II"/>
    <property type="match status" value="2"/>
</dbReference>
<sequence>MQSDEYNNLKMKRVLIIKRNIAMYADGVRGVYNLQVVRKVFQGLKTSFLYFIFSLRFQVMMSDEEIIEEKFLQDQPVLDQFISELTFDENESYVRVKVLGQGAFGEAVLYRKTLTNELVVWKEINLRRATDRERNDAVNEVEILSQLDHNNIIAYYNDFFDGDSLYIEMEYANGGTLHHKIMAQNDVLFLESDIVLYFYQLLLAVSYIHGIGILHRDIKTLNIFLTKGKVVKLGDFGISKVLEETHGHANTCVGTPYYMSPELVKGDSYDKKSDIWACGCVLYELLTLEKVFKASNQLKLIVSILEQPHGNINEQYSNEVKEILNRMLEKDFNLRPTSDELLELPIFNLVKEISDSMNLKKISSRSLSIPDSISTKSGTNLMLPRVSTVTSEVFFWGGGKHIPQKLDVFTGGSTAIEVSAGFCHFAVVTIEKELYTWANIQGGTEIVGQLCHGNRAMYRTPKRVDFFTGIPIKQAVCGEDFTIILTESGDVYSCGSDYYGCLGCEGIYGSNVLTPIKIDALSKLKVVSIACGDCHVVALTNIGSVYTWGNGEHGRLGLGNQNDFNLPQLVTLPEKYNYIVKITCGRDNTFILTSNGHLLAFGNNECNKLALNQTISFKGNTDKSSTQQKVSYVTLPTPVRPLRSYRIVSMASGKSHSAVVDEFGRLLTFGSNTFGELGLGDYQSRNFPSLVSGLLNGKEVTICNCGDNFTVVATADNQIFSWGCGENGRLGLNLSNGITKCCSPKPIFGSLHKVVSMAARSWSTIILAERVLNSKLIQTKSLSITDEKKAEVNRKSSFSKDRNLNTTDSFGFVFNEDEKSSIDPQKAIIDKDKDFDDSNEDKVPVWLQEELDGDFIPIEAEKESFHRNIRSVSFREAYSAVHSESLNNVCIKCVSRQPNHLEIRIQELELDQLRMRKIVKQQEVLIEALREERDAYIQCCSKLFKLAKGC</sequence>
<keyword evidence="9" id="KW-0479">Metal-binding</keyword>
<comment type="similarity">
    <text evidence="3">Belongs to the protein kinase superfamily. NEK Ser/Thr protein kinase family. NIMA subfamily.</text>
</comment>
<dbReference type="PANTHER" id="PTHR44535:SF1">
    <property type="entry name" value="SERINE_THREONINE-PROTEIN KINASE NEK9"/>
    <property type="match status" value="1"/>
</dbReference>
<dbReference type="Pfam" id="PF25390">
    <property type="entry name" value="WD40_RLD"/>
    <property type="match status" value="1"/>
</dbReference>
<dbReference type="CDD" id="cd08215">
    <property type="entry name" value="STKc_Nek"/>
    <property type="match status" value="1"/>
</dbReference>
<feature type="repeat" description="RCC1" evidence="15">
    <location>
        <begin position="717"/>
        <end position="770"/>
    </location>
</feature>
<evidence type="ECO:0000256" key="10">
    <source>
        <dbReference type="ARBA" id="ARBA00022737"/>
    </source>
</evidence>
<evidence type="ECO:0000256" key="9">
    <source>
        <dbReference type="ARBA" id="ARBA00022723"/>
    </source>
</evidence>
<dbReference type="InterPro" id="IPR000719">
    <property type="entry name" value="Prot_kinase_dom"/>
</dbReference>
<dbReference type="Gene3D" id="3.30.200.20">
    <property type="entry name" value="Phosphorylase Kinase, domain 1"/>
    <property type="match status" value="1"/>
</dbReference>
<evidence type="ECO:0000256" key="6">
    <source>
        <dbReference type="ARBA" id="ARBA00022527"/>
    </source>
</evidence>
<feature type="repeat" description="RCC1" evidence="15">
    <location>
        <begin position="543"/>
        <end position="595"/>
    </location>
</feature>
<evidence type="ECO:0000256" key="2">
    <source>
        <dbReference type="ARBA" id="ARBA00004496"/>
    </source>
</evidence>
<dbReference type="PRINTS" id="PR00633">
    <property type="entry name" value="RCCNDNSATION"/>
</dbReference>
<dbReference type="AlphaFoldDB" id="T2M9D9"/>